<sequence length="37" mass="4103">REAGRLEFRAEDIAPRVRDFGDLLAPLLDPGRAAQLP</sequence>
<reference evidence="1 2" key="1">
    <citation type="submission" date="2024-06" db="EMBL/GenBank/DDBJ databases">
        <title>The Natural Products Discovery Center: Release of the First 8490 Sequenced Strains for Exploring Actinobacteria Biosynthetic Diversity.</title>
        <authorList>
            <person name="Kalkreuter E."/>
            <person name="Kautsar S.A."/>
            <person name="Yang D."/>
            <person name="Bader C.D."/>
            <person name="Teijaro C.N."/>
            <person name="Fluegel L."/>
            <person name="Davis C.M."/>
            <person name="Simpson J.R."/>
            <person name="Lauterbach L."/>
            <person name="Steele A.D."/>
            <person name="Gui C."/>
            <person name="Meng S."/>
            <person name="Li G."/>
            <person name="Viehrig K."/>
            <person name="Ye F."/>
            <person name="Su P."/>
            <person name="Kiefer A.F."/>
            <person name="Nichols A."/>
            <person name="Cepeda A.J."/>
            <person name="Yan W."/>
            <person name="Fan B."/>
            <person name="Jiang Y."/>
            <person name="Adhikari A."/>
            <person name="Zheng C.-J."/>
            <person name="Schuster L."/>
            <person name="Cowan T.M."/>
            <person name="Smanski M.J."/>
            <person name="Chevrette M.G."/>
            <person name="De Carvalho L.P.S."/>
            <person name="Shen B."/>
        </authorList>
    </citation>
    <scope>NUCLEOTIDE SEQUENCE [LARGE SCALE GENOMIC DNA]</scope>
    <source>
        <strain evidence="1 2">NPDC000634</strain>
    </source>
</reference>
<name>A0ABV1WKD5_9ACTN</name>
<organism evidence="1 2">
    <name type="scientific">Streptomyces carpinensis</name>
    <dbReference type="NCBI Taxonomy" id="66369"/>
    <lineage>
        <taxon>Bacteria</taxon>
        <taxon>Bacillati</taxon>
        <taxon>Actinomycetota</taxon>
        <taxon>Actinomycetes</taxon>
        <taxon>Kitasatosporales</taxon>
        <taxon>Streptomycetaceae</taxon>
        <taxon>Streptomyces</taxon>
    </lineage>
</organism>
<keyword evidence="1" id="KW-0436">Ligase</keyword>
<dbReference type="Proteomes" id="UP001458415">
    <property type="component" value="Unassembled WGS sequence"/>
</dbReference>
<proteinExistence type="predicted"/>
<dbReference type="EMBL" id="JBEPCU010001868">
    <property type="protein sequence ID" value="MER6984534.1"/>
    <property type="molecule type" value="Genomic_DNA"/>
</dbReference>
<comment type="caution">
    <text evidence="1">The sequence shown here is derived from an EMBL/GenBank/DDBJ whole genome shotgun (WGS) entry which is preliminary data.</text>
</comment>
<gene>
    <name evidence="1" type="ORF">ABT317_48220</name>
</gene>
<evidence type="ECO:0000313" key="2">
    <source>
        <dbReference type="Proteomes" id="UP001458415"/>
    </source>
</evidence>
<evidence type="ECO:0000313" key="1">
    <source>
        <dbReference type="EMBL" id="MER6984534.1"/>
    </source>
</evidence>
<keyword evidence="2" id="KW-1185">Reference proteome</keyword>
<protein>
    <submittedName>
        <fullName evidence="1">ATP-dependent DNA ligase</fullName>
    </submittedName>
</protein>
<feature type="non-terminal residue" evidence="1">
    <location>
        <position position="1"/>
    </location>
</feature>
<dbReference type="GO" id="GO:0016874">
    <property type="term" value="F:ligase activity"/>
    <property type="evidence" value="ECO:0007669"/>
    <property type="project" value="UniProtKB-KW"/>
</dbReference>
<accession>A0ABV1WKD5</accession>